<dbReference type="InterPro" id="IPR015943">
    <property type="entry name" value="WD40/YVTN_repeat-like_dom_sf"/>
</dbReference>
<dbReference type="InterPro" id="IPR028889">
    <property type="entry name" value="USP"/>
</dbReference>
<dbReference type="Proteomes" id="UP000031036">
    <property type="component" value="Unassembled WGS sequence"/>
</dbReference>
<dbReference type="SMART" id="SM00479">
    <property type="entry name" value="EXOIII"/>
    <property type="match status" value="1"/>
</dbReference>
<dbReference type="Gene3D" id="2.130.10.10">
    <property type="entry name" value="YVTN repeat-like/Quinoprotein amine dehydrogenase"/>
    <property type="match status" value="2"/>
</dbReference>
<comment type="caution">
    <text evidence="2">The sequence shown here is derived from an EMBL/GenBank/DDBJ whole genome shotgun (WGS) entry which is preliminary data.</text>
</comment>
<dbReference type="InterPro" id="IPR012337">
    <property type="entry name" value="RNaseH-like_sf"/>
</dbReference>
<dbReference type="PROSITE" id="PS50235">
    <property type="entry name" value="USP_3"/>
    <property type="match status" value="1"/>
</dbReference>
<dbReference type="InterPro" id="IPR036322">
    <property type="entry name" value="WD40_repeat_dom_sf"/>
</dbReference>
<dbReference type="Gene3D" id="3.30.420.10">
    <property type="entry name" value="Ribonuclease H-like superfamily/Ribonuclease H"/>
    <property type="match status" value="1"/>
</dbReference>
<organism evidence="2 3">
    <name type="scientific">Toxocara canis</name>
    <name type="common">Canine roundworm</name>
    <dbReference type="NCBI Taxonomy" id="6265"/>
    <lineage>
        <taxon>Eukaryota</taxon>
        <taxon>Metazoa</taxon>
        <taxon>Ecdysozoa</taxon>
        <taxon>Nematoda</taxon>
        <taxon>Chromadorea</taxon>
        <taxon>Rhabditida</taxon>
        <taxon>Spirurina</taxon>
        <taxon>Ascaridomorpha</taxon>
        <taxon>Ascaridoidea</taxon>
        <taxon>Toxocaridae</taxon>
        <taxon>Toxocara</taxon>
    </lineage>
</organism>
<dbReference type="Pfam" id="PF13423">
    <property type="entry name" value="UCH_1"/>
    <property type="match status" value="1"/>
</dbReference>
<evidence type="ECO:0000259" key="1">
    <source>
        <dbReference type="PROSITE" id="PS50235"/>
    </source>
</evidence>
<dbReference type="SUPFAM" id="SSF101908">
    <property type="entry name" value="Putative isomerase YbhE"/>
    <property type="match status" value="1"/>
</dbReference>
<evidence type="ECO:0000313" key="2">
    <source>
        <dbReference type="EMBL" id="KHN73626.1"/>
    </source>
</evidence>
<dbReference type="Pfam" id="PF20770">
    <property type="entry name" value="PAN2_N"/>
    <property type="match status" value="1"/>
</dbReference>
<dbReference type="InterPro" id="IPR028881">
    <property type="entry name" value="PAN2_UCH_dom"/>
</dbReference>
<dbReference type="PANTHER" id="PTHR15728">
    <property type="entry name" value="DEADENYLATION COMPLEX CATALYTIC SUBUNIT PAN2"/>
    <property type="match status" value="1"/>
</dbReference>
<dbReference type="GO" id="GO:0004535">
    <property type="term" value="F:poly(A)-specific ribonuclease activity"/>
    <property type="evidence" value="ECO:0007669"/>
    <property type="project" value="TreeGrafter"/>
</dbReference>
<dbReference type="InterPro" id="IPR048841">
    <property type="entry name" value="PAN2_N"/>
</dbReference>
<dbReference type="EMBL" id="JPKZ01003092">
    <property type="protein sequence ID" value="KHN73626.1"/>
    <property type="molecule type" value="Genomic_DNA"/>
</dbReference>
<evidence type="ECO:0000313" key="3">
    <source>
        <dbReference type="Proteomes" id="UP000031036"/>
    </source>
</evidence>
<dbReference type="GO" id="GO:0031251">
    <property type="term" value="C:PAN complex"/>
    <property type="evidence" value="ECO:0007669"/>
    <property type="project" value="TreeGrafter"/>
</dbReference>
<name>A0A0B2URJ2_TOXCA</name>
<dbReference type="Gene3D" id="3.90.70.10">
    <property type="entry name" value="Cysteine proteinases"/>
    <property type="match status" value="1"/>
</dbReference>
<accession>A0A0B2URJ2</accession>
<dbReference type="InterPro" id="IPR050785">
    <property type="entry name" value="PAN2-PAN3_catalytic_subunit"/>
</dbReference>
<sequence length="1494" mass="164056">MFEPPAGGGDQVVLDLPTHNPNTTVAIPEGGFALLSHTAQNASLTNAVTALAFDPYEELLWSGNSAPNTTVAIPEGGFALLSHTAQNASLTNAVTALAFDPYEELLWSGNSAPNTTVAIPEGGFALLSHTAQNASLTNAVTALAFDPYEELLWSGNSAPNTTVAIPEGGFALLSHTAQNASLTNAVTALAFDPYEELLWSGNSAPNTTVAIPEGGFALLSHTAQNASLTNAVTALAFDPYEELLWSGNSAPNTTVAIPEGGFALLSHTAQNASLTNAVTALAFDPYEELLWSGNSAPNTTVAIPEGGFALLSHTAQNASLTNAVTALAFDPYEELLWSGNSAPNTTVAIPEGGFALLSHTAQNASLTNAVTALAFDPYEELLWSGNSAPNTTVAIPEGGFALLSHTAQNASLTNAVTALAFDPYEELLWSGNSASRVVSYYGTQLDKYTAFVSAQTDVRALLVTESLVLSLTAQRLKANRRQGISLFSHSSEHMTDLTCIHRLAGAPHTVLTGGDQSKIIQLDLETQKETRIVHLKQKNCLALRSNQKFLFSSDSDGNITLRHLSTIDAIHALQTHQGAIADFDVYGNKLITCGYSPRLGTLTGDRFLMVYDLRTLRSLPLVPLPIAPSFCRFLPSYSDSRIMVSSQAGELIVMDLNDQTGQQIPIQLDTNGFAIFSLDISPSRQCIAFGDQTGFIHLFSDRAQPVFNENAWDTEFPDPVAMHPSMGIDDLLPPFAVFPLPFSTDDSYLSDWPEQLCQRFYRQPDPIAQQIIDSMRMVQFVGYAPNPRADTPLRAFNIEPYSILSSTLHKVNTSSEQPIRDASPQSIPKFYRRVHIRPSRYNNEEFDYLRYNRTELIPIESQPSMPQANAVLLALHHISSIRDIFLQHLCFEVDCLSCEVGFLFRMLADRIPLQPASASNFVRCLRSLDVKAQLFDETEQTSLLLKMRSFVQFLTTRLNEELGELPSGVSYRECFETTFGLNNRCVRCSEQYQSTEKRFTLQIAYPTNADIVTFCNVLEKSLNCPEQSEALCQKCGKMARVTSTRRVRSLPKVLVIDTSATNQAERAFWTSQLQAFEKRPLSKLNSSQSSSSLERFQKTCRYGDECKKPFCKYSHTTDGKNEVSSDCEDILASSSHATEDFEWTHYIPAAVHIKTTDGICTVSENTHESSTCFVLRCAVFAVGDGTDTEPTHLVTAVRVKPVDSSNSLLAPMVGGAKPGKERGWVVFNEFVVTRVTENEALHLDASWKLPCMLFYVQLESDITIKAETRASIPAAVFWTDFGSTLAHQSRLSISEETLPKKGELVAIDAEFVALNKEGTRAVARVSCVREDGTCFLDDYIRPASSDTISDYLTAWSGIEAADLDPELSTRNLISLKGIYLKLLFLLQQGVIFVGHGLSSDFNALSIYVPSDQMRDTVHLFYQPTQRMISLQFLAWFLFDESIQQTAHDSVEDARMAFRLYKKYLELKENGKLASVINDLYETGKRLDWKANGSA</sequence>
<dbReference type="FunFam" id="3.30.420.10:FF:000175">
    <property type="entry name" value="RNA exonuclease 5"/>
    <property type="match status" value="1"/>
</dbReference>
<dbReference type="InterPro" id="IPR036397">
    <property type="entry name" value="RNaseH_sf"/>
</dbReference>
<dbReference type="GO" id="GO:0003676">
    <property type="term" value="F:nucleic acid binding"/>
    <property type="evidence" value="ECO:0007669"/>
    <property type="project" value="InterPro"/>
</dbReference>
<dbReference type="InterPro" id="IPR013520">
    <property type="entry name" value="Ribonucl_H"/>
</dbReference>
<dbReference type="GO" id="GO:0000932">
    <property type="term" value="C:P-body"/>
    <property type="evidence" value="ECO:0007669"/>
    <property type="project" value="TreeGrafter"/>
</dbReference>
<dbReference type="SUPFAM" id="SSF50978">
    <property type="entry name" value="WD40 repeat-like"/>
    <property type="match status" value="1"/>
</dbReference>
<keyword evidence="3" id="KW-1185">Reference proteome</keyword>
<dbReference type="InterPro" id="IPR038765">
    <property type="entry name" value="Papain-like_cys_pep_sf"/>
</dbReference>
<reference evidence="2 3" key="1">
    <citation type="submission" date="2014-11" db="EMBL/GenBank/DDBJ databases">
        <title>Genetic blueprint of the zoonotic pathogen Toxocara canis.</title>
        <authorList>
            <person name="Zhu X.-Q."/>
            <person name="Korhonen P.K."/>
            <person name="Cai H."/>
            <person name="Young N.D."/>
            <person name="Nejsum P."/>
            <person name="von Samson-Himmelstjerna G."/>
            <person name="Boag P.R."/>
            <person name="Tan P."/>
            <person name="Li Q."/>
            <person name="Min J."/>
            <person name="Yang Y."/>
            <person name="Wang X."/>
            <person name="Fang X."/>
            <person name="Hall R.S."/>
            <person name="Hofmann A."/>
            <person name="Sternberg P.W."/>
            <person name="Jex A.R."/>
            <person name="Gasser R.B."/>
        </authorList>
    </citation>
    <scope>NUCLEOTIDE SEQUENCE [LARGE SCALE GENOMIC DNA]</scope>
    <source>
        <strain evidence="2">PN_DK_2014</strain>
    </source>
</reference>
<dbReference type="Pfam" id="PF00929">
    <property type="entry name" value="RNase_T"/>
    <property type="match status" value="1"/>
</dbReference>
<gene>
    <name evidence="2" type="primary">PAN2</name>
    <name evidence="2" type="ORF">Tcan_13069</name>
</gene>
<proteinExistence type="predicted"/>
<protein>
    <submittedName>
        <fullName evidence="2">PAB-dependent poly(A)-specific ribonuclease subunit 2</fullName>
    </submittedName>
</protein>
<dbReference type="OMA" id="TQELLWT"/>
<dbReference type="GO" id="GO:0000289">
    <property type="term" value="P:nuclear-transcribed mRNA poly(A) tail shortening"/>
    <property type="evidence" value="ECO:0007669"/>
    <property type="project" value="TreeGrafter"/>
</dbReference>
<feature type="domain" description="USP" evidence="1">
    <location>
        <begin position="857"/>
        <end position="1258"/>
    </location>
</feature>
<dbReference type="OrthoDB" id="16516at2759"/>
<dbReference type="SUPFAM" id="SSF53098">
    <property type="entry name" value="Ribonuclease H-like"/>
    <property type="match status" value="1"/>
</dbReference>
<dbReference type="SUPFAM" id="SSF54001">
    <property type="entry name" value="Cysteine proteinases"/>
    <property type="match status" value="1"/>
</dbReference>
<dbReference type="PANTHER" id="PTHR15728:SF0">
    <property type="entry name" value="PAN2-PAN3 DEADENYLATION COMPLEX CATALYTIC SUBUNIT PAN2"/>
    <property type="match status" value="1"/>
</dbReference>
<dbReference type="STRING" id="6265.A0A0B2URJ2"/>